<evidence type="ECO:0000256" key="1">
    <source>
        <dbReference type="SAM" id="SignalP"/>
    </source>
</evidence>
<name>A0ABU3P4Z7_9FIRM</name>
<reference evidence="2 3" key="1">
    <citation type="submission" date="2023-07" db="EMBL/GenBank/DDBJ databases">
        <title>The novel representative of Negativicutes class, Anaeroselena agilis gen. nov. sp. nov.</title>
        <authorList>
            <person name="Prokofeva M.I."/>
            <person name="Elcheninov A.G."/>
            <person name="Klyukina A."/>
            <person name="Kublanov I.V."/>
            <person name="Frolov E.N."/>
            <person name="Podosokorskaya O.A."/>
        </authorList>
    </citation>
    <scope>NUCLEOTIDE SEQUENCE [LARGE SCALE GENOMIC DNA]</scope>
    <source>
        <strain evidence="2 3">4137-cl</strain>
    </source>
</reference>
<evidence type="ECO:0000313" key="3">
    <source>
        <dbReference type="Proteomes" id="UP001254848"/>
    </source>
</evidence>
<dbReference type="EMBL" id="JAUOZS010000001">
    <property type="protein sequence ID" value="MDT8903216.1"/>
    <property type="molecule type" value="Genomic_DNA"/>
</dbReference>
<feature type="chain" id="PRO_5047258712" evidence="1">
    <location>
        <begin position="26"/>
        <end position="142"/>
    </location>
</feature>
<dbReference type="Proteomes" id="UP001254848">
    <property type="component" value="Unassembled WGS sequence"/>
</dbReference>
<dbReference type="RefSeq" id="WP_413781675.1">
    <property type="nucleotide sequence ID" value="NZ_JAUOZS010000001.1"/>
</dbReference>
<protein>
    <submittedName>
        <fullName evidence="2">Uncharacterized protein</fullName>
    </submittedName>
</protein>
<organism evidence="2 3">
    <name type="scientific">Anaeroselena agilis</name>
    <dbReference type="NCBI Taxonomy" id="3063788"/>
    <lineage>
        <taxon>Bacteria</taxon>
        <taxon>Bacillati</taxon>
        <taxon>Bacillota</taxon>
        <taxon>Negativicutes</taxon>
        <taxon>Acetonemataceae</taxon>
        <taxon>Anaeroselena</taxon>
    </lineage>
</organism>
<keyword evidence="3" id="KW-1185">Reference proteome</keyword>
<feature type="signal peptide" evidence="1">
    <location>
        <begin position="1"/>
        <end position="25"/>
    </location>
</feature>
<proteinExistence type="predicted"/>
<keyword evidence="1" id="KW-0732">Signal</keyword>
<comment type="caution">
    <text evidence="2">The sequence shown here is derived from an EMBL/GenBank/DDBJ whole genome shotgun (WGS) entry which is preliminary data.</text>
</comment>
<accession>A0ABU3P4Z7</accession>
<evidence type="ECO:0000313" key="2">
    <source>
        <dbReference type="EMBL" id="MDT8903216.1"/>
    </source>
</evidence>
<sequence>MKKKAVVGILVVCLLSLAALPAAQAIGLGDIIKAGGIGFLVDKFSGSLNNFINRLMAKNGADTDYATKVVPILSLGSGGYIGAAQIVGDPELVEMTQAVLQVEANFDRQFRIKALIPIDSKNPANFSRVQGVGVAAVIDIRI</sequence>
<gene>
    <name evidence="2" type="ORF">Q4T40_18425</name>
</gene>